<evidence type="ECO:0000256" key="1">
    <source>
        <dbReference type="SAM" id="Coils"/>
    </source>
</evidence>
<comment type="caution">
    <text evidence="2">The sequence shown here is derived from an EMBL/GenBank/DDBJ whole genome shotgun (WGS) entry which is preliminary data.</text>
</comment>
<evidence type="ECO:0000313" key="2">
    <source>
        <dbReference type="EMBL" id="GAH45734.1"/>
    </source>
</evidence>
<proteinExistence type="predicted"/>
<feature type="coiled-coil region" evidence="1">
    <location>
        <begin position="303"/>
        <end position="361"/>
    </location>
</feature>
<organism evidence="2">
    <name type="scientific">marine sediment metagenome</name>
    <dbReference type="NCBI Taxonomy" id="412755"/>
    <lineage>
        <taxon>unclassified sequences</taxon>
        <taxon>metagenomes</taxon>
        <taxon>ecological metagenomes</taxon>
    </lineage>
</organism>
<dbReference type="EMBL" id="BARU01006172">
    <property type="protein sequence ID" value="GAH45734.1"/>
    <property type="molecule type" value="Genomic_DNA"/>
</dbReference>
<name>X1GVT0_9ZZZZ</name>
<sequence length="394" mass="44491">MRWFNRFVRALSVLLFVVLTIGVCSASAQRVVRRPPRPRPRPRPVDVNGVAYLRKTITELQEQLTKEKEKNRLLEQEVAELKTKLKSRAEARDVAPANNRQALLVIPYPACKTTSLGVISGDPIKLTGAPPGATRLRLVPQIPAERLKSISLRAKEDSSTINFSCNRKPGGPVTVASLSLKEDGLVWKWKRVSPMKLSGALDELKGWLSSSIIELCSDDRVLARYQFTPKVVAISASQPSVTVRLPLAPEDMRMRQDSKPEGWQFESDQENQLRLLSEDATLVLTLDAAKQSLKFQKKPPERLREIDEEIAEWKLANKKLKATRPDPRGLLSRRTDRQAQIALNEERIKKLEVEKRKLQAQISRKGGHIKGVSKCRVNIVLPNGVVLYRIEFKK</sequence>
<gene>
    <name evidence="2" type="ORF">S03H2_12116</name>
</gene>
<keyword evidence="1" id="KW-0175">Coiled coil</keyword>
<feature type="coiled-coil region" evidence="1">
    <location>
        <begin position="50"/>
        <end position="91"/>
    </location>
</feature>
<accession>X1GVT0</accession>
<protein>
    <submittedName>
        <fullName evidence="2">Uncharacterized protein</fullName>
    </submittedName>
</protein>
<dbReference type="AlphaFoldDB" id="X1GVT0"/>
<reference evidence="2" key="1">
    <citation type="journal article" date="2014" name="Front. Microbiol.">
        <title>High frequency of phylogenetically diverse reductive dehalogenase-homologous genes in deep subseafloor sedimentary metagenomes.</title>
        <authorList>
            <person name="Kawai M."/>
            <person name="Futagami T."/>
            <person name="Toyoda A."/>
            <person name="Takaki Y."/>
            <person name="Nishi S."/>
            <person name="Hori S."/>
            <person name="Arai W."/>
            <person name="Tsubouchi T."/>
            <person name="Morono Y."/>
            <person name="Uchiyama I."/>
            <person name="Ito T."/>
            <person name="Fujiyama A."/>
            <person name="Inagaki F."/>
            <person name="Takami H."/>
        </authorList>
    </citation>
    <scope>NUCLEOTIDE SEQUENCE</scope>
    <source>
        <strain evidence="2">Expedition CK06-06</strain>
    </source>
</reference>